<feature type="region of interest" description="Disordered" evidence="1">
    <location>
        <begin position="135"/>
        <end position="156"/>
    </location>
</feature>
<feature type="region of interest" description="Disordered" evidence="1">
    <location>
        <begin position="1"/>
        <end position="22"/>
    </location>
</feature>
<dbReference type="AlphaFoldDB" id="A0A926P0D2"/>
<dbReference type="RefSeq" id="WP_190293476.1">
    <property type="nucleotide sequence ID" value="NZ_JABFCZ010000026.1"/>
</dbReference>
<comment type="caution">
    <text evidence="2">The sequence shown here is derived from an EMBL/GenBank/DDBJ whole genome shotgun (WGS) entry which is preliminary data.</text>
</comment>
<name>A0A926P0D2_9HYPH</name>
<evidence type="ECO:0000256" key="1">
    <source>
        <dbReference type="SAM" id="MobiDB-lite"/>
    </source>
</evidence>
<sequence>MKLTDLDMRNPASAKAVRDLPGSDPGARSVFGWVVYPEAGRFRQRTGHRRIWRQYLPSGKDRNLEDRQIDKTGRLTTRFGREFAVAIGLAGRAIDSEGLLITGYLRMVHVTHDPGRFGGLCGELFSQAMRIRSRKKGSEKEDASNEDMKQVAHRSPNRRTEIFYRGPDWAAIELSVIAAFPPCFQFRPEYDAL</sequence>
<evidence type="ECO:0000313" key="2">
    <source>
        <dbReference type="EMBL" id="MBD1548789.1"/>
    </source>
</evidence>
<protein>
    <submittedName>
        <fullName evidence="2">Uncharacterized protein</fullName>
    </submittedName>
</protein>
<dbReference type="Proteomes" id="UP000598467">
    <property type="component" value="Unassembled WGS sequence"/>
</dbReference>
<organism evidence="2 3">
    <name type="scientific">Roseibium aggregatum</name>
    <dbReference type="NCBI Taxonomy" id="187304"/>
    <lineage>
        <taxon>Bacteria</taxon>
        <taxon>Pseudomonadati</taxon>
        <taxon>Pseudomonadota</taxon>
        <taxon>Alphaproteobacteria</taxon>
        <taxon>Hyphomicrobiales</taxon>
        <taxon>Stappiaceae</taxon>
        <taxon>Roseibium</taxon>
    </lineage>
</organism>
<evidence type="ECO:0000313" key="3">
    <source>
        <dbReference type="Proteomes" id="UP000598467"/>
    </source>
</evidence>
<accession>A0A926P0D2</accession>
<gene>
    <name evidence="2" type="ORF">HK439_21205</name>
</gene>
<feature type="compositionally biased region" description="Basic and acidic residues" evidence="1">
    <location>
        <begin position="136"/>
        <end position="150"/>
    </location>
</feature>
<reference evidence="2" key="1">
    <citation type="submission" date="2020-05" db="EMBL/GenBank/DDBJ databases">
        <title>Identification of trans-AT polyketide cluster in two marine bacteria, producers of a novel glutaramide-containing polyketide sesbanimide D and analogs.</title>
        <authorList>
            <person name="Kacar D."/>
            <person name="Rodriguez P."/>
            <person name="Canedo L."/>
            <person name="Gonzalez E."/>
            <person name="Galan B."/>
            <person name="De La Calle F."/>
            <person name="Garcia J.L."/>
        </authorList>
    </citation>
    <scope>NUCLEOTIDE SEQUENCE</scope>
    <source>
        <strain evidence="2">PHM038</strain>
    </source>
</reference>
<dbReference type="EMBL" id="JABFCZ010000026">
    <property type="protein sequence ID" value="MBD1548789.1"/>
    <property type="molecule type" value="Genomic_DNA"/>
</dbReference>
<proteinExistence type="predicted"/>